<evidence type="ECO:0000256" key="2">
    <source>
        <dbReference type="ARBA" id="ARBA00023002"/>
    </source>
</evidence>
<dbReference type="PANTHER" id="PTHR44229:SF8">
    <property type="entry name" value="ALCOHOL DEHYDROGENASE-RELATED"/>
    <property type="match status" value="1"/>
</dbReference>
<dbReference type="GeneID" id="115886019"/>
<dbReference type="SUPFAM" id="SSF51735">
    <property type="entry name" value="NAD(P)-binding Rossmann-fold domains"/>
    <property type="match status" value="1"/>
</dbReference>
<keyword evidence="2" id="KW-0560">Oxidoreductase</keyword>
<sequence>MFFLRKLSKNLSKQSIRNSGAVLNLSRLSHRDEDEEREEEENETLNIEDRTAIINGGASGIGYAIAREFLIKESNGRILGMHHISIVDINAEVGETATEKLMKEFGNEKVLFFEADVSKAKELDDVYRKAIQFHDVPDIVVNSAGIMDDTNWEKQLQTNMAGCVVGTLLGMQYMAKSSGGYGGTIVNLGSILGIIPSSGYPLHTMTQFGICGFTKALGCGNHFQRTKVKIFAVCPGLTDTTLLSEAPRNVINDRFAQEFADEIAGSNLQKVESVAKGLTSILDEANPGSVWVVENDQDPYEVTYPGNVLDLKKDKAGKNSNKKDLEEHLAANMM</sequence>
<organism evidence="3 5">
    <name type="scientific">Sitophilus oryzae</name>
    <name type="common">Rice weevil</name>
    <name type="synonym">Curculio oryzae</name>
    <dbReference type="NCBI Taxonomy" id="7048"/>
    <lineage>
        <taxon>Eukaryota</taxon>
        <taxon>Metazoa</taxon>
        <taxon>Ecdysozoa</taxon>
        <taxon>Arthropoda</taxon>
        <taxon>Hexapoda</taxon>
        <taxon>Insecta</taxon>
        <taxon>Pterygota</taxon>
        <taxon>Neoptera</taxon>
        <taxon>Endopterygota</taxon>
        <taxon>Coleoptera</taxon>
        <taxon>Polyphaga</taxon>
        <taxon>Cucujiformia</taxon>
        <taxon>Curculionidae</taxon>
        <taxon>Dryophthorinae</taxon>
        <taxon>Sitophilus</taxon>
    </lineage>
</organism>
<proteinExistence type="inferred from homology"/>
<evidence type="ECO:0000256" key="1">
    <source>
        <dbReference type="ARBA" id="ARBA00006484"/>
    </source>
</evidence>
<dbReference type="Pfam" id="PF00106">
    <property type="entry name" value="adh_short"/>
    <property type="match status" value="1"/>
</dbReference>
<gene>
    <name evidence="4 5" type="primary">LOC115886019</name>
</gene>
<dbReference type="KEGG" id="soy:115886019"/>
<dbReference type="GO" id="GO:0005737">
    <property type="term" value="C:cytoplasm"/>
    <property type="evidence" value="ECO:0007669"/>
    <property type="project" value="TreeGrafter"/>
</dbReference>
<evidence type="ECO:0000313" key="4">
    <source>
        <dbReference type="RefSeq" id="XP_030760909.1"/>
    </source>
</evidence>
<dbReference type="InterPro" id="IPR036291">
    <property type="entry name" value="NAD(P)-bd_dom_sf"/>
</dbReference>
<keyword evidence="3" id="KW-1185">Reference proteome</keyword>
<name>A0A6J2YDE5_SITOR</name>
<dbReference type="RefSeq" id="XP_030760910.1">
    <property type="nucleotide sequence ID" value="XM_030905050.1"/>
</dbReference>
<dbReference type="RefSeq" id="XP_030760909.1">
    <property type="nucleotide sequence ID" value="XM_030905049.1"/>
</dbReference>
<dbReference type="Gene3D" id="3.40.50.720">
    <property type="entry name" value="NAD(P)-binding Rossmann-like Domain"/>
    <property type="match status" value="1"/>
</dbReference>
<comment type="similarity">
    <text evidence="1">Belongs to the short-chain dehydrogenases/reductases (SDR) family.</text>
</comment>
<protein>
    <submittedName>
        <fullName evidence="4">15-hydroxyprostaglandin dehydrogenase [NAD(+)]-like isoform X1</fullName>
    </submittedName>
    <submittedName>
        <fullName evidence="5">15-hydroxyprostaglandin dehydrogenase [NAD(+)]-like isoform X2</fullName>
    </submittedName>
</protein>
<dbReference type="OrthoDB" id="417891at2759"/>
<evidence type="ECO:0000313" key="3">
    <source>
        <dbReference type="Proteomes" id="UP000504635"/>
    </source>
</evidence>
<dbReference type="InterPro" id="IPR002347">
    <property type="entry name" value="SDR_fam"/>
</dbReference>
<dbReference type="Proteomes" id="UP000504635">
    <property type="component" value="Unplaced"/>
</dbReference>
<evidence type="ECO:0000313" key="5">
    <source>
        <dbReference type="RefSeq" id="XP_030760910.1"/>
    </source>
</evidence>
<dbReference type="AlphaFoldDB" id="A0A6J2YDE5"/>
<reference evidence="4 5" key="1">
    <citation type="submission" date="2025-04" db="UniProtKB">
        <authorList>
            <consortium name="RefSeq"/>
        </authorList>
    </citation>
    <scope>IDENTIFICATION</scope>
    <source>
        <tissue evidence="4 5">Gonads</tissue>
    </source>
</reference>
<accession>A0A6J2YDE5</accession>
<dbReference type="PANTHER" id="PTHR44229">
    <property type="entry name" value="15-HYDROXYPROSTAGLANDIN DEHYDROGENASE [NAD(+)]"/>
    <property type="match status" value="1"/>
</dbReference>
<dbReference type="PRINTS" id="PR00081">
    <property type="entry name" value="GDHRDH"/>
</dbReference>
<dbReference type="GO" id="GO:0016616">
    <property type="term" value="F:oxidoreductase activity, acting on the CH-OH group of donors, NAD or NADP as acceptor"/>
    <property type="evidence" value="ECO:0007669"/>
    <property type="project" value="TreeGrafter"/>
</dbReference>